<gene>
    <name evidence="1" type="ORF">NCTC11544_04255</name>
</gene>
<dbReference type="Proteomes" id="UP000255529">
    <property type="component" value="Unassembled WGS sequence"/>
</dbReference>
<organism evidence="1 2">
    <name type="scientific">Serratia quinivorans</name>
    <dbReference type="NCBI Taxonomy" id="137545"/>
    <lineage>
        <taxon>Bacteria</taxon>
        <taxon>Pseudomonadati</taxon>
        <taxon>Pseudomonadota</taxon>
        <taxon>Gammaproteobacteria</taxon>
        <taxon>Enterobacterales</taxon>
        <taxon>Yersiniaceae</taxon>
        <taxon>Serratia</taxon>
    </lineage>
</organism>
<evidence type="ECO:0000313" key="1">
    <source>
        <dbReference type="EMBL" id="SUI81192.1"/>
    </source>
</evidence>
<dbReference type="InterPro" id="IPR016032">
    <property type="entry name" value="Sig_transdc_resp-reg_C-effctor"/>
</dbReference>
<name>A0A380AJ72_9GAMM</name>
<reference evidence="1 2" key="1">
    <citation type="submission" date="2018-06" db="EMBL/GenBank/DDBJ databases">
        <authorList>
            <consortium name="Pathogen Informatics"/>
            <person name="Doyle S."/>
        </authorList>
    </citation>
    <scope>NUCLEOTIDE SEQUENCE [LARGE SCALE GENOMIC DNA]</scope>
    <source>
        <strain evidence="1 2">NCTC11544</strain>
    </source>
</reference>
<accession>A0A380AJ72</accession>
<evidence type="ECO:0000313" key="2">
    <source>
        <dbReference type="Proteomes" id="UP000255529"/>
    </source>
</evidence>
<proteinExistence type="predicted"/>
<dbReference type="SUPFAM" id="SSF46894">
    <property type="entry name" value="C-terminal effector domain of the bipartite response regulators"/>
    <property type="match status" value="1"/>
</dbReference>
<dbReference type="GO" id="GO:0006355">
    <property type="term" value="P:regulation of DNA-templated transcription"/>
    <property type="evidence" value="ECO:0007669"/>
    <property type="project" value="InterPro"/>
</dbReference>
<dbReference type="EMBL" id="UGYN01000002">
    <property type="protein sequence ID" value="SUI81192.1"/>
    <property type="molecule type" value="Genomic_DNA"/>
</dbReference>
<protein>
    <submittedName>
        <fullName evidence="1">Uncharacterized protein</fullName>
    </submittedName>
</protein>
<dbReference type="GO" id="GO:0003677">
    <property type="term" value="F:DNA binding"/>
    <property type="evidence" value="ECO:0007669"/>
    <property type="project" value="InterPro"/>
</dbReference>
<sequence length="209" mass="23255">MKTKIAFFSPCTLSRIAAFHLLGNSNTTYLTILNAEMDAFLSNACRRPFDVAVMEINGNNSIDTTLAEIEAIRELLSLFPGKKLIAYSANHGLIQSCLDVCGIFIPVIDKKIALEMLPLYVTERVRKRARRPPLTIGTAQEAVMHHCLDGEVFSTIGNHLGVQVKTVSSHKAQILNKVRHRYKLRCSISHPLVMLYIFTSMLSVLSPEG</sequence>
<dbReference type="AlphaFoldDB" id="A0A380AJ72"/>